<evidence type="ECO:0000313" key="6">
    <source>
        <dbReference type="EMBL" id="KIF82479.1"/>
    </source>
</evidence>
<dbReference type="PANTHER" id="PTHR43214">
    <property type="entry name" value="TWO-COMPONENT RESPONSE REGULATOR"/>
    <property type="match status" value="1"/>
</dbReference>
<reference evidence="6 7" key="1">
    <citation type="submission" date="2014-12" db="EMBL/GenBank/DDBJ databases">
        <title>Denitrispirillum autotrophicum gen. nov., sp. nov., Denitrifying, Facultatively Autotrophic Bacteria Isolated from Rice Paddy Soil.</title>
        <authorList>
            <person name="Ishii S."/>
            <person name="Ashida N."/>
            <person name="Ohno H."/>
            <person name="Otsuka S."/>
            <person name="Yokota A."/>
            <person name="Senoo K."/>
        </authorList>
    </citation>
    <scope>NUCLEOTIDE SEQUENCE [LARGE SCALE GENOMIC DNA]</scope>
    <source>
        <strain evidence="6 7">TSA66</strain>
    </source>
</reference>
<dbReference type="Pfam" id="PF00196">
    <property type="entry name" value="GerE"/>
    <property type="match status" value="1"/>
</dbReference>
<dbReference type="OrthoDB" id="9780593at2"/>
<name>A0A0C2BQY6_9BURK</name>
<dbReference type="InterPro" id="IPR001789">
    <property type="entry name" value="Sig_transdc_resp-reg_receiver"/>
</dbReference>
<evidence type="ECO:0000256" key="1">
    <source>
        <dbReference type="ARBA" id="ARBA00022553"/>
    </source>
</evidence>
<dbReference type="InterPro" id="IPR016032">
    <property type="entry name" value="Sig_transdc_resp-reg_C-effctor"/>
</dbReference>
<dbReference type="PANTHER" id="PTHR43214:SF42">
    <property type="entry name" value="TRANSCRIPTIONAL REGULATORY PROTEIN DESR"/>
    <property type="match status" value="1"/>
</dbReference>
<dbReference type="InterPro" id="IPR000792">
    <property type="entry name" value="Tscrpt_reg_LuxR_C"/>
</dbReference>
<proteinExistence type="predicted"/>
<accession>A0A0C2BQY6</accession>
<comment type="caution">
    <text evidence="6">The sequence shown here is derived from an EMBL/GenBank/DDBJ whole genome shotgun (WGS) entry which is preliminary data.</text>
</comment>
<dbReference type="Proteomes" id="UP000031572">
    <property type="component" value="Unassembled WGS sequence"/>
</dbReference>
<feature type="domain" description="HTH luxR-type" evidence="4">
    <location>
        <begin position="145"/>
        <end position="210"/>
    </location>
</feature>
<evidence type="ECO:0000259" key="5">
    <source>
        <dbReference type="PROSITE" id="PS50110"/>
    </source>
</evidence>
<dbReference type="InterPro" id="IPR011006">
    <property type="entry name" value="CheY-like_superfamily"/>
</dbReference>
<feature type="modified residue" description="4-aspartylphosphate" evidence="3">
    <location>
        <position position="58"/>
    </location>
</feature>
<dbReference type="GO" id="GO:0000160">
    <property type="term" value="P:phosphorelay signal transduction system"/>
    <property type="evidence" value="ECO:0007669"/>
    <property type="project" value="InterPro"/>
</dbReference>
<dbReference type="SMART" id="SM00421">
    <property type="entry name" value="HTH_LUXR"/>
    <property type="match status" value="1"/>
</dbReference>
<dbReference type="GO" id="GO:0006355">
    <property type="term" value="P:regulation of DNA-templated transcription"/>
    <property type="evidence" value="ECO:0007669"/>
    <property type="project" value="InterPro"/>
</dbReference>
<sequence>MSDKAIRVLLVDDHAMVRKGLQLILNATGDIQVAACAESTAEAFSKLKEQEFDVALVDIAMPGKNGLDLLRQIRDSHPKLPVLVLSMYDEEVYAVRALKLGAAGYLTKNSQDSILIDAIRKAAAGGKYISAKLAEKLASLIGGQSAFPHETLSDRELEVLKLIAAGESLVRIAAMLHLSPNTVTTYRARIMGKLQAKSNSDLTHYAIEHGLRL</sequence>
<dbReference type="SUPFAM" id="SSF46894">
    <property type="entry name" value="C-terminal effector domain of the bipartite response regulators"/>
    <property type="match status" value="1"/>
</dbReference>
<dbReference type="Pfam" id="PF00072">
    <property type="entry name" value="Response_reg"/>
    <property type="match status" value="1"/>
</dbReference>
<feature type="domain" description="Response regulatory" evidence="5">
    <location>
        <begin position="7"/>
        <end position="123"/>
    </location>
</feature>
<dbReference type="CDD" id="cd17535">
    <property type="entry name" value="REC_NarL-like"/>
    <property type="match status" value="1"/>
</dbReference>
<evidence type="ECO:0000259" key="4">
    <source>
        <dbReference type="PROSITE" id="PS50043"/>
    </source>
</evidence>
<dbReference type="Gene3D" id="3.40.50.2300">
    <property type="match status" value="1"/>
</dbReference>
<dbReference type="GO" id="GO:0003677">
    <property type="term" value="F:DNA binding"/>
    <property type="evidence" value="ECO:0007669"/>
    <property type="project" value="UniProtKB-KW"/>
</dbReference>
<dbReference type="AlphaFoldDB" id="A0A0C2BQY6"/>
<dbReference type="PRINTS" id="PR00038">
    <property type="entry name" value="HTHLUXR"/>
</dbReference>
<dbReference type="SUPFAM" id="SSF52172">
    <property type="entry name" value="CheY-like"/>
    <property type="match status" value="1"/>
</dbReference>
<keyword evidence="1 3" id="KW-0597">Phosphoprotein</keyword>
<keyword evidence="7" id="KW-1185">Reference proteome</keyword>
<dbReference type="SMART" id="SM00448">
    <property type="entry name" value="REC"/>
    <property type="match status" value="1"/>
</dbReference>
<dbReference type="PROSITE" id="PS50110">
    <property type="entry name" value="RESPONSE_REGULATORY"/>
    <property type="match status" value="1"/>
</dbReference>
<dbReference type="CDD" id="cd06170">
    <property type="entry name" value="LuxR_C_like"/>
    <property type="match status" value="1"/>
</dbReference>
<dbReference type="InterPro" id="IPR039420">
    <property type="entry name" value="WalR-like"/>
</dbReference>
<dbReference type="InterPro" id="IPR058245">
    <property type="entry name" value="NreC/VraR/RcsB-like_REC"/>
</dbReference>
<evidence type="ECO:0000256" key="2">
    <source>
        <dbReference type="ARBA" id="ARBA00023125"/>
    </source>
</evidence>
<evidence type="ECO:0000256" key="3">
    <source>
        <dbReference type="PROSITE-ProRule" id="PRU00169"/>
    </source>
</evidence>
<protein>
    <submittedName>
        <fullName evidence="6">LuxR family transcriptional regulator</fullName>
    </submittedName>
</protein>
<organism evidence="6 7">
    <name type="scientific">Noviherbaspirillum autotrophicum</name>
    <dbReference type="NCBI Taxonomy" id="709839"/>
    <lineage>
        <taxon>Bacteria</taxon>
        <taxon>Pseudomonadati</taxon>
        <taxon>Pseudomonadota</taxon>
        <taxon>Betaproteobacteria</taxon>
        <taxon>Burkholderiales</taxon>
        <taxon>Oxalobacteraceae</taxon>
        <taxon>Noviherbaspirillum</taxon>
    </lineage>
</organism>
<dbReference type="EMBL" id="JWJG01000028">
    <property type="protein sequence ID" value="KIF82479.1"/>
    <property type="molecule type" value="Genomic_DNA"/>
</dbReference>
<keyword evidence="2" id="KW-0238">DNA-binding</keyword>
<evidence type="ECO:0000313" key="7">
    <source>
        <dbReference type="Proteomes" id="UP000031572"/>
    </source>
</evidence>
<dbReference type="STRING" id="709839.TSA66_19315"/>
<gene>
    <name evidence="6" type="ORF">TSA66_19315</name>
</gene>
<dbReference type="PROSITE" id="PS50043">
    <property type="entry name" value="HTH_LUXR_2"/>
    <property type="match status" value="1"/>
</dbReference>
<dbReference type="RefSeq" id="WP_040041153.1">
    <property type="nucleotide sequence ID" value="NZ_JWJG01000028.1"/>
</dbReference>